<dbReference type="EMBL" id="JARQZJ010000093">
    <property type="protein sequence ID" value="KAK9884603.1"/>
    <property type="molecule type" value="Genomic_DNA"/>
</dbReference>
<keyword evidence="2" id="KW-1185">Reference proteome</keyword>
<gene>
    <name evidence="1" type="ORF">WA026_007443</name>
</gene>
<organism evidence="1 2">
    <name type="scientific">Henosepilachna vigintioctopunctata</name>
    <dbReference type="NCBI Taxonomy" id="420089"/>
    <lineage>
        <taxon>Eukaryota</taxon>
        <taxon>Metazoa</taxon>
        <taxon>Ecdysozoa</taxon>
        <taxon>Arthropoda</taxon>
        <taxon>Hexapoda</taxon>
        <taxon>Insecta</taxon>
        <taxon>Pterygota</taxon>
        <taxon>Neoptera</taxon>
        <taxon>Endopterygota</taxon>
        <taxon>Coleoptera</taxon>
        <taxon>Polyphaga</taxon>
        <taxon>Cucujiformia</taxon>
        <taxon>Coccinelloidea</taxon>
        <taxon>Coccinellidae</taxon>
        <taxon>Epilachninae</taxon>
        <taxon>Epilachnini</taxon>
        <taxon>Henosepilachna</taxon>
    </lineage>
</organism>
<comment type="caution">
    <text evidence="1">The sequence shown here is derived from an EMBL/GenBank/DDBJ whole genome shotgun (WGS) entry which is preliminary data.</text>
</comment>
<evidence type="ECO:0000313" key="1">
    <source>
        <dbReference type="EMBL" id="KAK9884603.1"/>
    </source>
</evidence>
<reference evidence="1 2" key="1">
    <citation type="submission" date="2023-03" db="EMBL/GenBank/DDBJ databases">
        <title>Genome insight into feeding habits of ladybird beetles.</title>
        <authorList>
            <person name="Li H.-S."/>
            <person name="Huang Y.-H."/>
            <person name="Pang H."/>
        </authorList>
    </citation>
    <scope>NUCLEOTIDE SEQUENCE [LARGE SCALE GENOMIC DNA]</scope>
    <source>
        <strain evidence="1">SYSU_2023b</strain>
        <tissue evidence="1">Whole body</tissue>
    </source>
</reference>
<sequence length="151" mass="17343">MSDDEDAGAAASAAILIAILGSQKDPNRRPRRFWVRPSLVRGRKRYSTEEFMRDLLLDEVDELNLEYRCDAGFKNFFRMKFSIKIDKIDTSTLVPSTRLSLIRTDLIRVAFDSTRHRSTMSSDTSRLVRHCRSTLSIGVDRHSVDAALEKY</sequence>
<dbReference type="AlphaFoldDB" id="A0AAW1UP66"/>
<proteinExistence type="predicted"/>
<name>A0AAW1UP66_9CUCU</name>
<dbReference type="Proteomes" id="UP001431783">
    <property type="component" value="Unassembled WGS sequence"/>
</dbReference>
<accession>A0AAW1UP66</accession>
<evidence type="ECO:0000313" key="2">
    <source>
        <dbReference type="Proteomes" id="UP001431783"/>
    </source>
</evidence>
<protein>
    <submittedName>
        <fullName evidence="1">Uncharacterized protein</fullName>
    </submittedName>
</protein>